<keyword evidence="1" id="KW-0812">Transmembrane</keyword>
<protein>
    <submittedName>
        <fullName evidence="2">Uncharacterized protein</fullName>
    </submittedName>
</protein>
<dbReference type="Proteomes" id="UP000292702">
    <property type="component" value="Unassembled WGS sequence"/>
</dbReference>
<evidence type="ECO:0000313" key="3">
    <source>
        <dbReference type="Proteomes" id="UP000292702"/>
    </source>
</evidence>
<feature type="transmembrane region" description="Helical" evidence="1">
    <location>
        <begin position="50"/>
        <end position="71"/>
    </location>
</feature>
<feature type="transmembrane region" description="Helical" evidence="1">
    <location>
        <begin position="101"/>
        <end position="130"/>
    </location>
</feature>
<organism evidence="2 3">
    <name type="scientific">Steccherinum ochraceum</name>
    <dbReference type="NCBI Taxonomy" id="92696"/>
    <lineage>
        <taxon>Eukaryota</taxon>
        <taxon>Fungi</taxon>
        <taxon>Dikarya</taxon>
        <taxon>Basidiomycota</taxon>
        <taxon>Agaricomycotina</taxon>
        <taxon>Agaricomycetes</taxon>
        <taxon>Polyporales</taxon>
        <taxon>Steccherinaceae</taxon>
        <taxon>Steccherinum</taxon>
    </lineage>
</organism>
<keyword evidence="1" id="KW-1133">Transmembrane helix</keyword>
<sequence length="271" mass="30470">MSNSRRLASSESIQPPLLVALTGYRLLCTSSIVAFGTAKAVYSYQSNGQAGLITTLDWIMGVAITVILYWVGLYEAVRPPVLVWFFHVDLARPIFHAGWRFIWVAVFMSLGMSVLTIAILPCVATFFIITFITTQQLLGLICSVCLFLYYLLAGPVVQDYPFRTTVTLLLRIKYLRKSLQYVARKLRLPALVGILGTQISHQAYAIPREVYHSESTMYLTIDVLATLPGYALALGVFFGVFFCWARFIVEPLQRLLEPRLAGVHQWADFSL</sequence>
<reference evidence="2 3" key="1">
    <citation type="submission" date="2018-11" db="EMBL/GenBank/DDBJ databases">
        <title>Genome assembly of Steccherinum ochraceum LE-BIN_3174, the white-rot fungus of the Steccherinaceae family (The Residual Polyporoid clade, Polyporales, Basidiomycota).</title>
        <authorList>
            <person name="Fedorova T.V."/>
            <person name="Glazunova O.A."/>
            <person name="Landesman E.O."/>
            <person name="Moiseenko K.V."/>
            <person name="Psurtseva N.V."/>
            <person name="Savinova O.S."/>
            <person name="Shakhova N.V."/>
            <person name="Tyazhelova T.V."/>
            <person name="Vasina D.V."/>
        </authorList>
    </citation>
    <scope>NUCLEOTIDE SEQUENCE [LARGE SCALE GENOMIC DNA]</scope>
    <source>
        <strain evidence="2 3">LE-BIN_3174</strain>
    </source>
</reference>
<proteinExistence type="predicted"/>
<feature type="transmembrane region" description="Helical" evidence="1">
    <location>
        <begin position="227"/>
        <end position="249"/>
    </location>
</feature>
<dbReference type="AlphaFoldDB" id="A0A4V2MVE3"/>
<dbReference type="EMBL" id="RWJN01000410">
    <property type="protein sequence ID" value="TCD62017.1"/>
    <property type="molecule type" value="Genomic_DNA"/>
</dbReference>
<name>A0A4V2MVE3_9APHY</name>
<feature type="transmembrane region" description="Helical" evidence="1">
    <location>
        <begin position="17"/>
        <end position="38"/>
    </location>
</feature>
<comment type="caution">
    <text evidence="2">The sequence shown here is derived from an EMBL/GenBank/DDBJ whole genome shotgun (WGS) entry which is preliminary data.</text>
</comment>
<accession>A0A4V2MVE3</accession>
<feature type="transmembrane region" description="Helical" evidence="1">
    <location>
        <begin position="137"/>
        <end position="154"/>
    </location>
</feature>
<dbReference type="OrthoDB" id="2801996at2759"/>
<keyword evidence="1" id="KW-0472">Membrane</keyword>
<gene>
    <name evidence="2" type="ORF">EIP91_007612</name>
</gene>
<keyword evidence="3" id="KW-1185">Reference proteome</keyword>
<evidence type="ECO:0000256" key="1">
    <source>
        <dbReference type="SAM" id="Phobius"/>
    </source>
</evidence>
<evidence type="ECO:0000313" key="2">
    <source>
        <dbReference type="EMBL" id="TCD62017.1"/>
    </source>
</evidence>